<reference evidence="1" key="1">
    <citation type="submission" date="2022-08" db="EMBL/GenBank/DDBJ databases">
        <title>Genome Sequence of Fusarium decemcellulare.</title>
        <authorList>
            <person name="Buettner E."/>
        </authorList>
    </citation>
    <scope>NUCLEOTIDE SEQUENCE</scope>
    <source>
        <strain evidence="1">Babe19</strain>
    </source>
</reference>
<dbReference type="EMBL" id="JANRMS010004437">
    <property type="protein sequence ID" value="KAJ3508828.1"/>
    <property type="molecule type" value="Genomic_DNA"/>
</dbReference>
<keyword evidence="2" id="KW-1185">Reference proteome</keyword>
<evidence type="ECO:0000313" key="2">
    <source>
        <dbReference type="Proteomes" id="UP001148629"/>
    </source>
</evidence>
<sequence length="133" mass="14619">MGKDEESWGVQAKGHGVMEGPNPKGNMSDFDKVCEGRSGRTGLQEAPEDVARESKLWADPQRRLDAFQRPEAYRLEPCYLVPRLGNLSKGPRTPTVPFPRLVGPRGIVLEASQHGRNLRSHGSMANGSPRDVS</sequence>
<organism evidence="1 2">
    <name type="scientific">Fusarium decemcellulare</name>
    <dbReference type="NCBI Taxonomy" id="57161"/>
    <lineage>
        <taxon>Eukaryota</taxon>
        <taxon>Fungi</taxon>
        <taxon>Dikarya</taxon>
        <taxon>Ascomycota</taxon>
        <taxon>Pezizomycotina</taxon>
        <taxon>Sordariomycetes</taxon>
        <taxon>Hypocreomycetidae</taxon>
        <taxon>Hypocreales</taxon>
        <taxon>Nectriaceae</taxon>
        <taxon>Fusarium</taxon>
        <taxon>Fusarium decemcellulare species complex</taxon>
    </lineage>
</organism>
<dbReference type="Proteomes" id="UP001148629">
    <property type="component" value="Unassembled WGS sequence"/>
</dbReference>
<name>A0ACC1RDC9_9HYPO</name>
<accession>A0ACC1RDC9</accession>
<evidence type="ECO:0000313" key="1">
    <source>
        <dbReference type="EMBL" id="KAJ3508828.1"/>
    </source>
</evidence>
<proteinExistence type="predicted"/>
<protein>
    <submittedName>
        <fullName evidence="1">Uncharacterized protein</fullName>
    </submittedName>
</protein>
<comment type="caution">
    <text evidence="1">The sequence shown here is derived from an EMBL/GenBank/DDBJ whole genome shotgun (WGS) entry which is preliminary data.</text>
</comment>
<gene>
    <name evidence="1" type="ORF">NM208_g15760</name>
</gene>